<dbReference type="InterPro" id="IPR019284">
    <property type="entry name" value="RP532"/>
</dbReference>
<feature type="domain" description="TIR" evidence="2">
    <location>
        <begin position="5"/>
        <end position="135"/>
    </location>
</feature>
<dbReference type="RefSeq" id="WP_182950987.1">
    <property type="nucleotide sequence ID" value="NZ_JABEQK010000016.1"/>
</dbReference>
<feature type="transmembrane region" description="Helical" evidence="1">
    <location>
        <begin position="222"/>
        <end position="245"/>
    </location>
</feature>
<dbReference type="Pfam" id="PF10097">
    <property type="entry name" value="DUF2335"/>
    <property type="match status" value="1"/>
</dbReference>
<dbReference type="Proteomes" id="UP000540556">
    <property type="component" value="Unassembled WGS sequence"/>
</dbReference>
<gene>
    <name evidence="3" type="ORF">HLH27_15690</name>
</gene>
<dbReference type="SMART" id="SM00255">
    <property type="entry name" value="TIR"/>
    <property type="match status" value="1"/>
</dbReference>
<sequence length="260" mass="28031">MSQNRPIDVFLSYASADRAKADQVAHALEERELSVWFDKTLIGAGENVLTVQIAALRNARAFVVLVSKAAGNSEFMASELANALAANEAQGSPKIIPLKVQEDVSDLPFLRQFQYADATTPERLKLSVDMIVTALETDRRTISTENYSGPLPPPDQLARYEQIMPGAVDRLIAMAEREQLHRLEIEKTIKIRREIGTSLAVSLLVAIVGVGIAVTGNFSGSIAVASTIGGAAVAILTHIFTRLLIEHTSGSKKSEGAAHE</sequence>
<keyword evidence="4" id="KW-1185">Reference proteome</keyword>
<dbReference type="GO" id="GO:0007165">
    <property type="term" value="P:signal transduction"/>
    <property type="evidence" value="ECO:0007669"/>
    <property type="project" value="InterPro"/>
</dbReference>
<evidence type="ECO:0000313" key="3">
    <source>
        <dbReference type="EMBL" id="MBB2206443.1"/>
    </source>
</evidence>
<dbReference type="EMBL" id="JABEQK010000016">
    <property type="protein sequence ID" value="MBB2206443.1"/>
    <property type="molecule type" value="Genomic_DNA"/>
</dbReference>
<name>A0A7W4KGC9_9PROT</name>
<organism evidence="3 4">
    <name type="scientific">Gluconacetobacter takamatsuzukensis</name>
    <dbReference type="NCBI Taxonomy" id="1286190"/>
    <lineage>
        <taxon>Bacteria</taxon>
        <taxon>Pseudomonadati</taxon>
        <taxon>Pseudomonadota</taxon>
        <taxon>Alphaproteobacteria</taxon>
        <taxon>Acetobacterales</taxon>
        <taxon>Acetobacteraceae</taxon>
        <taxon>Gluconacetobacter</taxon>
    </lineage>
</organism>
<keyword evidence="1" id="KW-0472">Membrane</keyword>
<evidence type="ECO:0000256" key="1">
    <source>
        <dbReference type="SAM" id="Phobius"/>
    </source>
</evidence>
<dbReference type="InterPro" id="IPR000157">
    <property type="entry name" value="TIR_dom"/>
</dbReference>
<dbReference type="SUPFAM" id="SSF52200">
    <property type="entry name" value="Toll/Interleukin receptor TIR domain"/>
    <property type="match status" value="1"/>
</dbReference>
<evidence type="ECO:0000259" key="2">
    <source>
        <dbReference type="PROSITE" id="PS50104"/>
    </source>
</evidence>
<dbReference type="Gene3D" id="3.40.50.10140">
    <property type="entry name" value="Toll/interleukin-1 receptor homology (TIR) domain"/>
    <property type="match status" value="1"/>
</dbReference>
<keyword evidence="1" id="KW-0812">Transmembrane</keyword>
<comment type="caution">
    <text evidence="3">The sequence shown here is derived from an EMBL/GenBank/DDBJ whole genome shotgun (WGS) entry which is preliminary data.</text>
</comment>
<dbReference type="PROSITE" id="PS50104">
    <property type="entry name" value="TIR"/>
    <property type="match status" value="1"/>
</dbReference>
<accession>A0A7W4KGC9</accession>
<feature type="transmembrane region" description="Helical" evidence="1">
    <location>
        <begin position="195"/>
        <end position="216"/>
    </location>
</feature>
<dbReference type="Pfam" id="PF13676">
    <property type="entry name" value="TIR_2"/>
    <property type="match status" value="1"/>
</dbReference>
<keyword evidence="1" id="KW-1133">Transmembrane helix</keyword>
<evidence type="ECO:0000313" key="4">
    <source>
        <dbReference type="Proteomes" id="UP000540556"/>
    </source>
</evidence>
<protein>
    <submittedName>
        <fullName evidence="3">DUF2335 domain-containing protein</fullName>
    </submittedName>
</protein>
<dbReference type="InterPro" id="IPR035897">
    <property type="entry name" value="Toll_tir_struct_dom_sf"/>
</dbReference>
<dbReference type="AlphaFoldDB" id="A0A7W4KGC9"/>
<proteinExistence type="predicted"/>
<reference evidence="3 4" key="1">
    <citation type="submission" date="2020-04" db="EMBL/GenBank/DDBJ databases">
        <title>Description of novel Gluconacetobacter.</title>
        <authorList>
            <person name="Sombolestani A."/>
        </authorList>
    </citation>
    <scope>NUCLEOTIDE SEQUENCE [LARGE SCALE GENOMIC DNA]</scope>
    <source>
        <strain evidence="3 4">LMG 27800</strain>
    </source>
</reference>